<organism evidence="4 5">
    <name type="scientific">Gomphosphaeria aponina SAG 52.96 = DSM 107014</name>
    <dbReference type="NCBI Taxonomy" id="1521640"/>
    <lineage>
        <taxon>Bacteria</taxon>
        <taxon>Bacillati</taxon>
        <taxon>Cyanobacteriota</taxon>
        <taxon>Cyanophyceae</taxon>
        <taxon>Oscillatoriophycideae</taxon>
        <taxon>Chroococcales</taxon>
        <taxon>Gomphosphaeriaceae</taxon>
        <taxon>Gomphosphaeria</taxon>
    </lineage>
</organism>
<dbReference type="Proteomes" id="UP000767446">
    <property type="component" value="Unassembled WGS sequence"/>
</dbReference>
<dbReference type="Pfam" id="PF13673">
    <property type="entry name" value="Acetyltransf_10"/>
    <property type="match status" value="1"/>
</dbReference>
<dbReference type="GO" id="GO:0016747">
    <property type="term" value="F:acyltransferase activity, transferring groups other than amino-acyl groups"/>
    <property type="evidence" value="ECO:0007669"/>
    <property type="project" value="InterPro"/>
</dbReference>
<gene>
    <name evidence="4" type="ORF">DSM107014_05355</name>
</gene>
<dbReference type="PANTHER" id="PTHR43877">
    <property type="entry name" value="AMINOALKYLPHOSPHONATE N-ACETYLTRANSFERASE-RELATED-RELATED"/>
    <property type="match status" value="1"/>
</dbReference>
<evidence type="ECO:0000313" key="4">
    <source>
        <dbReference type="EMBL" id="MBR8827323.1"/>
    </source>
</evidence>
<keyword evidence="2" id="KW-0012">Acyltransferase</keyword>
<dbReference type="PROSITE" id="PS51186">
    <property type="entry name" value="GNAT"/>
    <property type="match status" value="1"/>
</dbReference>
<accession>A0A941JPA0</accession>
<evidence type="ECO:0000256" key="1">
    <source>
        <dbReference type="ARBA" id="ARBA00022679"/>
    </source>
</evidence>
<dbReference type="InterPro" id="IPR000182">
    <property type="entry name" value="GNAT_dom"/>
</dbReference>
<dbReference type="SUPFAM" id="SSF55729">
    <property type="entry name" value="Acyl-CoA N-acyltransferases (Nat)"/>
    <property type="match status" value="1"/>
</dbReference>
<reference evidence="4" key="1">
    <citation type="submission" date="2021-02" db="EMBL/GenBank/DDBJ databases">
        <title>Metagenome analyses of Stigonema ocellatum DSM 106950, Chlorogloea purpurea SAG 13.99 and Gomphosphaeria aponina DSM 107014.</title>
        <authorList>
            <person name="Marter P."/>
            <person name="Huang S."/>
        </authorList>
    </citation>
    <scope>NUCLEOTIDE SEQUENCE</scope>
    <source>
        <strain evidence="4">JP213</strain>
    </source>
</reference>
<proteinExistence type="predicted"/>
<comment type="caution">
    <text evidence="4">The sequence shown here is derived from an EMBL/GenBank/DDBJ whole genome shotgun (WGS) entry which is preliminary data.</text>
</comment>
<sequence>MTITIKLIFIDSAAYHAALLLREQVLRKPLGLELNESDLANEINEYHLAAFDQEKLVGCVSLRPINSSIIKLRQMAVEPTYQRKGIGRQLLDYAEKITLSQGFREIELHARYEAKGFYEKLGYQAHGKFFIEVTIPHILMKKTIHKSK</sequence>
<keyword evidence="1" id="KW-0808">Transferase</keyword>
<dbReference type="PANTHER" id="PTHR43877:SF1">
    <property type="entry name" value="ACETYLTRANSFERASE"/>
    <property type="match status" value="1"/>
</dbReference>
<name>A0A941JPA0_9CHRO</name>
<dbReference type="InterPro" id="IPR016181">
    <property type="entry name" value="Acyl_CoA_acyltransferase"/>
</dbReference>
<dbReference type="AlphaFoldDB" id="A0A941JPA0"/>
<evidence type="ECO:0000313" key="5">
    <source>
        <dbReference type="Proteomes" id="UP000767446"/>
    </source>
</evidence>
<evidence type="ECO:0000256" key="2">
    <source>
        <dbReference type="ARBA" id="ARBA00023315"/>
    </source>
</evidence>
<dbReference type="EMBL" id="JADQBC010000026">
    <property type="protein sequence ID" value="MBR8827323.1"/>
    <property type="molecule type" value="Genomic_DNA"/>
</dbReference>
<protein>
    <submittedName>
        <fullName evidence="4">GNAT family N-acetyltransferase</fullName>
    </submittedName>
</protein>
<dbReference type="Gene3D" id="3.40.630.30">
    <property type="match status" value="1"/>
</dbReference>
<feature type="domain" description="N-acetyltransferase" evidence="3">
    <location>
        <begin position="3"/>
        <end position="145"/>
    </location>
</feature>
<dbReference type="InterPro" id="IPR050832">
    <property type="entry name" value="Bact_Acetyltransf"/>
</dbReference>
<evidence type="ECO:0000259" key="3">
    <source>
        <dbReference type="PROSITE" id="PS51186"/>
    </source>
</evidence>
<dbReference type="CDD" id="cd04301">
    <property type="entry name" value="NAT_SF"/>
    <property type="match status" value="1"/>
</dbReference>